<feature type="compositionally biased region" description="Low complexity" evidence="7">
    <location>
        <begin position="32"/>
        <end position="50"/>
    </location>
</feature>
<evidence type="ECO:0000256" key="8">
    <source>
        <dbReference type="SAM" id="Phobius"/>
    </source>
</evidence>
<accession>A0A6M8J852</accession>
<feature type="transmembrane region" description="Helical" evidence="8">
    <location>
        <begin position="417"/>
        <end position="437"/>
    </location>
</feature>
<dbReference type="AlphaFoldDB" id="A0A6M8J852"/>
<name>A0A6M8J852_9ACTN</name>
<organism evidence="10 11">
    <name type="scientific">Berryella wangjianweii</name>
    <dbReference type="NCBI Taxonomy" id="2734634"/>
    <lineage>
        <taxon>Bacteria</taxon>
        <taxon>Bacillati</taxon>
        <taxon>Actinomycetota</taxon>
        <taxon>Coriobacteriia</taxon>
        <taxon>Eggerthellales</taxon>
        <taxon>Eggerthellaceae</taxon>
        <taxon>Berryella</taxon>
    </lineage>
</organism>
<keyword evidence="6 8" id="KW-0472">Membrane</keyword>
<dbReference type="InterPro" id="IPR050814">
    <property type="entry name" value="Myo-inositol_Transporter"/>
</dbReference>
<feature type="domain" description="Major facilitator superfamily (MFS) profile" evidence="9">
    <location>
        <begin position="65"/>
        <end position="472"/>
    </location>
</feature>
<keyword evidence="3" id="KW-0813">Transport</keyword>
<dbReference type="Proteomes" id="UP000503297">
    <property type="component" value="Chromosome"/>
</dbReference>
<sequence>MDARGTSRSACRHGRADDGPRGGIKADGGRVSPSNASAAAPSEEPLGAAPVTIDEAPSTPFLRRIAFFSSGGSFLDGYVLSLIGVALTQIGPLFRLTDAESAAIGASVLAGILLGTVVGGYLTDLIGRKRMFVVDIVALGVLSLLSTQCADALQLICARFLIGVFVGADYPIATSLIAEFAPTRSRAVSMGMVSAAWYLGATVAAVVGWALIDVPGGWRWMLGSAIVPCAVLLIGRRDIPESPRWLASKGRHDEAAQVMSRVFGPHAAPVTEPARPRTSLGTVFSQGYLGRILFLGVLTLCQVVPMYAIYTFGPDIMAAFGLASGKEAILGESAVSLLFLLGTFPAMYWLNTLGRRRVLIGSLACMLAGLVALGLFPQAPAAVIVAAFGLYAFFSGGPGILQWLYPNELFPTEVRATAVGVAIGISRVGTIAATYGLPLFLARFGIGPTMLVAAGLVALALGLSAALAPETRGKTLSEASAPGRHRRV</sequence>
<dbReference type="InterPro" id="IPR036259">
    <property type="entry name" value="MFS_trans_sf"/>
</dbReference>
<feature type="transmembrane region" description="Helical" evidence="8">
    <location>
        <begin position="102"/>
        <end position="123"/>
    </location>
</feature>
<dbReference type="InterPro" id="IPR005828">
    <property type="entry name" value="MFS_sugar_transport-like"/>
</dbReference>
<comment type="subcellular location">
    <subcellularLocation>
        <location evidence="1">Cell membrane</location>
        <topology evidence="1">Multi-pass membrane protein</topology>
    </subcellularLocation>
</comment>
<protein>
    <submittedName>
        <fullName evidence="10">MFS transporter</fullName>
    </submittedName>
</protein>
<dbReference type="EMBL" id="CP053716">
    <property type="protein sequence ID" value="QKF07042.1"/>
    <property type="molecule type" value="Genomic_DNA"/>
</dbReference>
<feature type="transmembrane region" description="Helical" evidence="8">
    <location>
        <begin position="65"/>
        <end position="90"/>
    </location>
</feature>
<evidence type="ECO:0000259" key="9">
    <source>
        <dbReference type="PROSITE" id="PS50850"/>
    </source>
</evidence>
<reference evidence="11" key="1">
    <citation type="submission" date="2020-05" db="EMBL/GenBank/DDBJ databases">
        <title>Novel species in genus Nocardioides.</title>
        <authorList>
            <person name="Zhang G."/>
        </authorList>
    </citation>
    <scope>NUCLEOTIDE SEQUENCE [LARGE SCALE GENOMIC DNA]</scope>
    <source>
        <strain evidence="11">zg-1050</strain>
    </source>
</reference>
<feature type="transmembrane region" description="Helical" evidence="8">
    <location>
        <begin position="449"/>
        <end position="468"/>
    </location>
</feature>
<keyword evidence="4 8" id="KW-0812">Transmembrane</keyword>
<dbReference type="InterPro" id="IPR003663">
    <property type="entry name" value="Sugar/inositol_transpt"/>
</dbReference>
<evidence type="ECO:0000256" key="6">
    <source>
        <dbReference type="ARBA" id="ARBA00023136"/>
    </source>
</evidence>
<evidence type="ECO:0000256" key="7">
    <source>
        <dbReference type="SAM" id="MobiDB-lite"/>
    </source>
</evidence>
<evidence type="ECO:0000256" key="3">
    <source>
        <dbReference type="ARBA" id="ARBA00022448"/>
    </source>
</evidence>
<dbReference type="PRINTS" id="PR00171">
    <property type="entry name" value="SUGRTRNSPORT"/>
</dbReference>
<dbReference type="SUPFAM" id="SSF103473">
    <property type="entry name" value="MFS general substrate transporter"/>
    <property type="match status" value="1"/>
</dbReference>
<evidence type="ECO:0000256" key="4">
    <source>
        <dbReference type="ARBA" id="ARBA00022692"/>
    </source>
</evidence>
<dbReference type="PROSITE" id="PS50850">
    <property type="entry name" value="MFS"/>
    <property type="match status" value="1"/>
</dbReference>
<dbReference type="GO" id="GO:0005886">
    <property type="term" value="C:plasma membrane"/>
    <property type="evidence" value="ECO:0007669"/>
    <property type="project" value="UniProtKB-SubCell"/>
</dbReference>
<dbReference type="Gene3D" id="1.20.1250.20">
    <property type="entry name" value="MFS general substrate transporter like domains"/>
    <property type="match status" value="1"/>
</dbReference>
<keyword evidence="11" id="KW-1185">Reference proteome</keyword>
<dbReference type="RefSeq" id="WP_173163844.1">
    <property type="nucleotide sequence ID" value="NZ_CP053716.1"/>
</dbReference>
<evidence type="ECO:0000256" key="1">
    <source>
        <dbReference type="ARBA" id="ARBA00004651"/>
    </source>
</evidence>
<proteinExistence type="inferred from homology"/>
<dbReference type="Pfam" id="PF00083">
    <property type="entry name" value="Sugar_tr"/>
    <property type="match status" value="1"/>
</dbReference>
<evidence type="ECO:0000256" key="2">
    <source>
        <dbReference type="ARBA" id="ARBA00010992"/>
    </source>
</evidence>
<dbReference type="PANTHER" id="PTHR48020">
    <property type="entry name" value="PROTON MYO-INOSITOL COTRANSPORTER"/>
    <property type="match status" value="1"/>
</dbReference>
<dbReference type="InterPro" id="IPR005829">
    <property type="entry name" value="Sugar_transporter_CS"/>
</dbReference>
<evidence type="ECO:0000313" key="11">
    <source>
        <dbReference type="Proteomes" id="UP000503297"/>
    </source>
</evidence>
<evidence type="ECO:0000256" key="5">
    <source>
        <dbReference type="ARBA" id="ARBA00022989"/>
    </source>
</evidence>
<dbReference type="CDD" id="cd17316">
    <property type="entry name" value="MFS_SV2_like"/>
    <property type="match status" value="1"/>
</dbReference>
<feature type="transmembrane region" description="Helical" evidence="8">
    <location>
        <begin position="292"/>
        <end position="313"/>
    </location>
</feature>
<feature type="region of interest" description="Disordered" evidence="7">
    <location>
        <begin position="1"/>
        <end position="50"/>
    </location>
</feature>
<feature type="transmembrane region" description="Helical" evidence="8">
    <location>
        <begin position="218"/>
        <end position="235"/>
    </location>
</feature>
<keyword evidence="5 8" id="KW-1133">Transmembrane helix</keyword>
<dbReference type="PANTHER" id="PTHR48020:SF12">
    <property type="entry name" value="PROTON MYO-INOSITOL COTRANSPORTER"/>
    <property type="match status" value="1"/>
</dbReference>
<feature type="transmembrane region" description="Helical" evidence="8">
    <location>
        <begin position="333"/>
        <end position="351"/>
    </location>
</feature>
<feature type="transmembrane region" description="Helical" evidence="8">
    <location>
        <begin position="358"/>
        <end position="376"/>
    </location>
</feature>
<feature type="transmembrane region" description="Helical" evidence="8">
    <location>
        <begin position="190"/>
        <end position="212"/>
    </location>
</feature>
<feature type="transmembrane region" description="Helical" evidence="8">
    <location>
        <begin position="382"/>
        <end position="405"/>
    </location>
</feature>
<dbReference type="KEGG" id="bwa:HLV38_02040"/>
<comment type="similarity">
    <text evidence="2">Belongs to the major facilitator superfamily. Sugar transporter (TC 2.A.1.1) family.</text>
</comment>
<dbReference type="PROSITE" id="PS00217">
    <property type="entry name" value="SUGAR_TRANSPORT_2"/>
    <property type="match status" value="1"/>
</dbReference>
<evidence type="ECO:0000313" key="10">
    <source>
        <dbReference type="EMBL" id="QKF07042.1"/>
    </source>
</evidence>
<gene>
    <name evidence="10" type="ORF">HLV38_02040</name>
</gene>
<dbReference type="InterPro" id="IPR020846">
    <property type="entry name" value="MFS_dom"/>
</dbReference>
<dbReference type="GO" id="GO:0022857">
    <property type="term" value="F:transmembrane transporter activity"/>
    <property type="evidence" value="ECO:0007669"/>
    <property type="project" value="InterPro"/>
</dbReference>